<feature type="region of interest" description="Disordered" evidence="1">
    <location>
        <begin position="1"/>
        <end position="21"/>
    </location>
</feature>
<evidence type="ECO:0000313" key="2">
    <source>
        <dbReference type="EMBL" id="KAH6869233.1"/>
    </source>
</evidence>
<dbReference type="AlphaFoldDB" id="A0A9P9AGU2"/>
<feature type="region of interest" description="Disordered" evidence="1">
    <location>
        <begin position="121"/>
        <end position="143"/>
    </location>
</feature>
<feature type="compositionally biased region" description="Acidic residues" evidence="1">
    <location>
        <begin position="77"/>
        <end position="96"/>
    </location>
</feature>
<gene>
    <name evidence="2" type="ORF">B0T10DRAFT_501785</name>
</gene>
<sequence length="338" mass="39678">MPASKNAKQPQLAARPPNAVPRQNLPAWYYRLVALTVKEDREVSPEDFDEDLSDLGETSGEDEEGNDSMGAGCDRDYDSEDSECECESSDCDTDDSLTERSYDGSDADYYYELKYEREERKRELRDMREHEQKAKETRRDFESEMEKEVQEAYECLQRAEMKSDAHRLDLLGKVFHLYSVDHVDHCYSDLYPSKYVEFHCLDDNDAQLCCEQLLDDEARQIDGHLYFNVNCGCDFASFSPPKRAGQEEHRLKSFHGEYELVFQFISNDYLIMTVSRELVFMDRSPVPSAPEMFKFMGIRYDREKEKQRRNAKRKRSPSPRESWFEMNHPMGSWNMGGW</sequence>
<dbReference type="Proteomes" id="UP000777438">
    <property type="component" value="Unassembled WGS sequence"/>
</dbReference>
<accession>A0A9P9AGU2</accession>
<reference evidence="2 3" key="1">
    <citation type="journal article" date="2021" name="Nat. Commun.">
        <title>Genetic determinants of endophytism in the Arabidopsis root mycobiome.</title>
        <authorList>
            <person name="Mesny F."/>
            <person name="Miyauchi S."/>
            <person name="Thiergart T."/>
            <person name="Pickel B."/>
            <person name="Atanasova L."/>
            <person name="Karlsson M."/>
            <person name="Huettel B."/>
            <person name="Barry K.W."/>
            <person name="Haridas S."/>
            <person name="Chen C."/>
            <person name="Bauer D."/>
            <person name="Andreopoulos W."/>
            <person name="Pangilinan J."/>
            <person name="LaButti K."/>
            <person name="Riley R."/>
            <person name="Lipzen A."/>
            <person name="Clum A."/>
            <person name="Drula E."/>
            <person name="Henrissat B."/>
            <person name="Kohler A."/>
            <person name="Grigoriev I.V."/>
            <person name="Martin F.M."/>
            <person name="Hacquard S."/>
        </authorList>
    </citation>
    <scope>NUCLEOTIDE SEQUENCE [LARGE SCALE GENOMIC DNA]</scope>
    <source>
        <strain evidence="2 3">MPI-CAGE-CH-0241</strain>
    </source>
</reference>
<name>A0A9P9AGU2_9HYPO</name>
<evidence type="ECO:0000256" key="1">
    <source>
        <dbReference type="SAM" id="MobiDB-lite"/>
    </source>
</evidence>
<organism evidence="2 3">
    <name type="scientific">Thelonectria olida</name>
    <dbReference type="NCBI Taxonomy" id="1576542"/>
    <lineage>
        <taxon>Eukaryota</taxon>
        <taxon>Fungi</taxon>
        <taxon>Dikarya</taxon>
        <taxon>Ascomycota</taxon>
        <taxon>Pezizomycotina</taxon>
        <taxon>Sordariomycetes</taxon>
        <taxon>Hypocreomycetidae</taxon>
        <taxon>Hypocreales</taxon>
        <taxon>Nectriaceae</taxon>
        <taxon>Thelonectria</taxon>
    </lineage>
</organism>
<protein>
    <submittedName>
        <fullName evidence="2">Uncharacterized protein</fullName>
    </submittedName>
</protein>
<keyword evidence="3" id="KW-1185">Reference proteome</keyword>
<dbReference type="EMBL" id="JAGPYM010000077">
    <property type="protein sequence ID" value="KAH6869233.1"/>
    <property type="molecule type" value="Genomic_DNA"/>
</dbReference>
<dbReference type="OrthoDB" id="4508730at2759"/>
<feature type="region of interest" description="Disordered" evidence="1">
    <location>
        <begin position="303"/>
        <end position="324"/>
    </location>
</feature>
<feature type="region of interest" description="Disordered" evidence="1">
    <location>
        <begin position="39"/>
        <end position="103"/>
    </location>
</feature>
<evidence type="ECO:0000313" key="3">
    <source>
        <dbReference type="Proteomes" id="UP000777438"/>
    </source>
</evidence>
<proteinExistence type="predicted"/>
<comment type="caution">
    <text evidence="2">The sequence shown here is derived from an EMBL/GenBank/DDBJ whole genome shotgun (WGS) entry which is preliminary data.</text>
</comment>
<feature type="compositionally biased region" description="Acidic residues" evidence="1">
    <location>
        <begin position="45"/>
        <end position="66"/>
    </location>
</feature>